<evidence type="ECO:0000256" key="6">
    <source>
        <dbReference type="RuleBase" id="RU361166"/>
    </source>
</evidence>
<protein>
    <recommendedName>
        <fullName evidence="6">Endoglucanase</fullName>
        <ecNumber evidence="6">3.2.1.4</ecNumber>
    </recommendedName>
</protein>
<dbReference type="RefSeq" id="WP_011584722.1">
    <property type="nucleotide sequence ID" value="NC_008255.1"/>
</dbReference>
<dbReference type="InterPro" id="IPR008964">
    <property type="entry name" value="Invasin/intimin_cell_adhesion"/>
</dbReference>
<feature type="domain" description="BIG2" evidence="7">
    <location>
        <begin position="1158"/>
        <end position="1227"/>
    </location>
</feature>
<dbReference type="EMBL" id="CP000383">
    <property type="protein sequence ID" value="ABG58607.1"/>
    <property type="molecule type" value="Genomic_DNA"/>
</dbReference>
<feature type="domain" description="BIG2" evidence="7">
    <location>
        <begin position="1074"/>
        <end position="1145"/>
    </location>
</feature>
<dbReference type="Gene3D" id="2.60.40.1080">
    <property type="match status" value="11"/>
</dbReference>
<dbReference type="GO" id="GO:0008810">
    <property type="term" value="F:cellulase activity"/>
    <property type="evidence" value="ECO:0007669"/>
    <property type="project" value="UniProtKB-EC"/>
</dbReference>
<name>A0A6N4SQN4_CYTH3</name>
<accession>A0A6N4SQN4</accession>
<keyword evidence="3 5" id="KW-0326">Glycosidase</keyword>
<proteinExistence type="inferred from homology"/>
<dbReference type="GO" id="GO:0030245">
    <property type="term" value="P:cellulose catabolic process"/>
    <property type="evidence" value="ECO:0007669"/>
    <property type="project" value="UniProtKB-KW"/>
</dbReference>
<dbReference type="InterPro" id="IPR008928">
    <property type="entry name" value="6-hairpin_glycosidase_sf"/>
</dbReference>
<evidence type="ECO:0000256" key="3">
    <source>
        <dbReference type="ARBA" id="ARBA00023295"/>
    </source>
</evidence>
<comment type="catalytic activity">
    <reaction evidence="6">
        <text>Endohydrolysis of (1-&gt;4)-beta-D-glucosidic linkages in cellulose, lichenin and cereal beta-D-glucans.</text>
        <dbReference type="EC" id="3.2.1.4"/>
    </reaction>
</comment>
<feature type="signal peptide" evidence="6">
    <location>
        <begin position="1"/>
        <end position="24"/>
    </location>
</feature>
<feature type="domain" description="BIG2" evidence="7">
    <location>
        <begin position="1750"/>
        <end position="1826"/>
    </location>
</feature>
<dbReference type="SUPFAM" id="SSF48208">
    <property type="entry name" value="Six-hairpin glycosidases"/>
    <property type="match status" value="1"/>
</dbReference>
<dbReference type="InterPro" id="IPR018221">
    <property type="entry name" value="Glyco_hydro_9_His_AS"/>
</dbReference>
<keyword evidence="4 5" id="KW-0624">Polysaccharide degradation</keyword>
<evidence type="ECO:0000256" key="4">
    <source>
        <dbReference type="ARBA" id="ARBA00023326"/>
    </source>
</evidence>
<sequence length="2042" mass="207298">MNQKIRNLIIICAGLFFLSTHLSAQTPYFTPAEYKKALWMTTRFYGGQRAGDNNWLLYNHLPSGVNASLRGKSFLQDGDAGYDLSGGWFDCGDHVKFGQTEYYSAYMLLKGYAEFPTGYGDYYAYDYQGYKTANSWNWEGTGHSPNGIPDILDEVKHATDYFIKCAKNSTTFYYQVGQGGPDHMLWETAVQMQTESVGNGGEPRVVYKNPSDASMPSFCGATLALMSRLYRQYDAAYADLCLEHAKYAYDYAKAHPGTIGSPDGGFYPANSNWRDDYSSMCAELFWATNTAAYKTEALSFTIAASGSANITGNTYGFDYSNNGDIAIYNQALLGNTSAKGVLNTIVTSNYLGNVQGDGQFNGGNTTWGPTRYNANTAFIVALWQKLYGTDATPHKYIYDNIDYLLGKNSSNQSFIVGFGTKSPKFPHHRNVYLRDNNPSDAVKATMTIPAKNQQFGLMVGGSRNASSFSDNVVNYQHTEGGIDYNACLVGVLAYLNSVLAPVSQHPSPNLGADKSLCGTGSIVLNSGIATDTKKTFTWKKDNVVVQAASTTANTYTATAAGTYVVVLDSAGKWSTQDEIIITATLPAFSLGSGVQLCNPATATLDIGATGTGYTYQWKKNNVVLVGATAKTLEVSSAGTYVGTLSASGCTSTTSSVIVTSSLPVAGNDTLCAAGTAALTITGSGGPYQWYTAATGGTLLTTGTSYSPSVTASTTYYVQDGSSVSVTAGPSSASNPLSGGTNGGNVGMKFTASKAFTITQLKILPYVYSCGSSDNVFATFDLSKDGTKIGTYTSSSVPCTGTQSGSPFNTFYTLNFPTAISIPGAGNYTLTPNGGNAIVWFASGANFSTMDAAGVMDITDDTRDDMANSFPGIFDIKIQSGSGCARTPVYAIVNAAFPNCKASKSAQTITFGALPAKVYGDAPFTLAATASSGLAVTYTSSNPAVATVTAAGVVTIVGAGTTVITANQAGNTNYNAATAVPQTLTVGKANQTITFATLPAKTVGDADFTLAATASSGLAVTYTSSNPAVATVTTAGVVTIVGAGTTVITANQAGNANYNAATAVPQTLTVGKANQTITFATLPAKIVGDADFTLAATASSGLAVTYTSSNPAVATVTAAGVVTIVGAGTTVITANQAGNTNYNAATAVPQTLTVGKANQTITFATLPAKIVGDADFTLAATASSGLAVTYTSSNPAVATVTAAGVVTIVGAGTTVITANQAGNANYNAATAVPQTLTVGKANQTITFGTLPAKTVGDASFSLTATASSGLAVTYTSSNPAVATVTAAGVVTIVDAGTTVITANQTGNANYNAAPAVTQTLTVNTPAKTNQTITFGTIPAKTVGDASFSLTATASSGLAVTYTSSNPAVATVTAAGVVTIVGAGTTVITANQAGNTNYNAATAVPQTLTVGKANQTITFATLPAKTVGDADFTLAATASSGLAVTYTSSNPAVATVTTAGVVTIVGAGTTVITANQAGNANYNAATAVPQTLTVGKANQTITFATLPAKIVGDADFTLAATASSGLAVTYTSSNPAVATVTAAGVVTIVGAGTTVITANQAGNATYNAAPAVTQTLTVGKANQTITFGTIPAKTVGDASFTLTATASSGLAVTYTSSNPAVATVTAAGVVTIVGAGTTVITANQAGNATYNAAPAVTQTLTVNTPAKTNQTITFGTLPAKTVGDASFTLTATASSGLAVTYTSSNPAVATVTAAGVVTIVGAGTTVITANQAGNATYNATPAVTQTLTVNTPAKTNQTITFGTIPAKTVGDASFSLTATASSGLAVTYTSSNPAVATVTSAGVVTIVGAGTAVITANQAGNTTYNAAPAVTQTLTVNAPAPVSVIQVLTSTSAIVENDGATINIGSNLMNTSTSLYTFTIKNTGSSNLIIDNIVGSTGFSANQISPSGPILPNSSATFTISGIPNNVGSPRQGTATIFYNSKIFTINVSVSVGTPTGVATMLSQSDIEIYPNPTSGNSNLEFKGTFDNIEVTIYSIDGSKISVSQLGSASSSVGTVEVQELPSGVYLVEVNTTQGKLIKRLIKE</sequence>
<evidence type="ECO:0000256" key="5">
    <source>
        <dbReference type="PROSITE-ProRule" id="PRU10059"/>
    </source>
</evidence>
<dbReference type="InterPro" id="IPR003343">
    <property type="entry name" value="Big_2"/>
</dbReference>
<feature type="domain" description="BIG2" evidence="7">
    <location>
        <begin position="1497"/>
        <end position="1566"/>
    </location>
</feature>
<feature type="chain" id="PRO_5027150150" description="Endoglucanase" evidence="6">
    <location>
        <begin position="25"/>
        <end position="2042"/>
    </location>
</feature>
<comment type="similarity">
    <text evidence="5 6">Belongs to the glycosyl hydrolase 9 (cellulase E) family.</text>
</comment>
<dbReference type="Gene3D" id="1.50.10.10">
    <property type="match status" value="1"/>
</dbReference>
<feature type="domain" description="BIG2" evidence="7">
    <location>
        <begin position="1240"/>
        <end position="1315"/>
    </location>
</feature>
<dbReference type="InterPro" id="IPR012341">
    <property type="entry name" value="6hp_glycosidase-like_sf"/>
</dbReference>
<dbReference type="Pfam" id="PF18962">
    <property type="entry name" value="Por_Secre_tail"/>
    <property type="match status" value="1"/>
</dbReference>
<dbReference type="InterPro" id="IPR013783">
    <property type="entry name" value="Ig-like_fold"/>
</dbReference>
<dbReference type="SUPFAM" id="SSF49373">
    <property type="entry name" value="Invasin/intimin cell-adhesion fragments"/>
    <property type="match status" value="11"/>
</dbReference>
<evidence type="ECO:0000256" key="2">
    <source>
        <dbReference type="ARBA" id="ARBA00023277"/>
    </source>
</evidence>
<organism evidence="8 9">
    <name type="scientific">Cytophaga hutchinsonii (strain ATCC 33406 / DSM 1761 / CIP 103989 / NBRC 15051 / NCIMB 9469 / D465)</name>
    <dbReference type="NCBI Taxonomy" id="269798"/>
    <lineage>
        <taxon>Bacteria</taxon>
        <taxon>Pseudomonadati</taxon>
        <taxon>Bacteroidota</taxon>
        <taxon>Cytophagia</taxon>
        <taxon>Cytophagales</taxon>
        <taxon>Cytophagaceae</taxon>
        <taxon>Cytophaga</taxon>
    </lineage>
</organism>
<keyword evidence="6" id="KW-0136">Cellulose degradation</keyword>
<dbReference type="PROSITE" id="PS00592">
    <property type="entry name" value="GH9_2"/>
    <property type="match status" value="1"/>
</dbReference>
<feature type="domain" description="BIG2" evidence="7">
    <location>
        <begin position="988"/>
        <end position="1059"/>
    </location>
</feature>
<feature type="domain" description="BIG2" evidence="7">
    <location>
        <begin position="1663"/>
        <end position="1737"/>
    </location>
</feature>
<dbReference type="Pfam" id="PF00759">
    <property type="entry name" value="Glyco_hydro_9"/>
    <property type="match status" value="1"/>
</dbReference>
<gene>
    <name evidence="8" type="ordered locus">CHU_1335</name>
</gene>
<keyword evidence="9" id="KW-1185">Reference proteome</keyword>
<feature type="domain" description="BIG2" evidence="7">
    <location>
        <begin position="1411"/>
        <end position="1482"/>
    </location>
</feature>
<feature type="domain" description="BIG2" evidence="7">
    <location>
        <begin position="904"/>
        <end position="977"/>
    </location>
</feature>
<evidence type="ECO:0000256" key="1">
    <source>
        <dbReference type="ARBA" id="ARBA00022801"/>
    </source>
</evidence>
<evidence type="ECO:0000259" key="7">
    <source>
        <dbReference type="SMART" id="SM00635"/>
    </source>
</evidence>
<keyword evidence="2 5" id="KW-0119">Carbohydrate metabolism</keyword>
<dbReference type="KEGG" id="chu:CHU_1335"/>
<dbReference type="Gene3D" id="2.60.40.10">
    <property type="entry name" value="Immunoglobulins"/>
    <property type="match status" value="2"/>
</dbReference>
<feature type="active site" evidence="5">
    <location>
        <position position="427"/>
    </location>
</feature>
<keyword evidence="6" id="KW-0732">Signal</keyword>
<dbReference type="NCBIfam" id="TIGR04183">
    <property type="entry name" value="Por_Secre_tail"/>
    <property type="match status" value="1"/>
</dbReference>
<reference evidence="8 9" key="1">
    <citation type="journal article" date="2007" name="Appl. Environ. Microbiol.">
        <title>Genome sequence of the cellulolytic gliding bacterium Cytophaga hutchinsonii.</title>
        <authorList>
            <person name="Xie G."/>
            <person name="Bruce D.C."/>
            <person name="Challacombe J.F."/>
            <person name="Chertkov O."/>
            <person name="Detter J.C."/>
            <person name="Gilna P."/>
            <person name="Han C.S."/>
            <person name="Lucas S."/>
            <person name="Misra M."/>
            <person name="Myers G.L."/>
            <person name="Richardson P."/>
            <person name="Tapia R."/>
            <person name="Thayer N."/>
            <person name="Thompson L.S."/>
            <person name="Brettin T.S."/>
            <person name="Henrissat B."/>
            <person name="Wilson D.B."/>
            <person name="McBride M.J."/>
        </authorList>
    </citation>
    <scope>NUCLEOTIDE SEQUENCE [LARGE SCALE GENOMIC DNA]</scope>
    <source>
        <strain evidence="9">ATCC 33406 / DSM 1761 / CIP 103989 / NBRC 15051 / NCIMB 9469 / D465</strain>
    </source>
</reference>
<keyword evidence="1 5" id="KW-0378">Hydrolase</keyword>
<feature type="domain" description="BIG2" evidence="7">
    <location>
        <begin position="1579"/>
        <end position="1650"/>
    </location>
</feature>
<dbReference type="InterPro" id="IPR044023">
    <property type="entry name" value="Ig_7"/>
</dbReference>
<dbReference type="PANTHER" id="PTHR22298">
    <property type="entry name" value="ENDO-1,4-BETA-GLUCANASE"/>
    <property type="match status" value="1"/>
</dbReference>
<dbReference type="SMART" id="SM00635">
    <property type="entry name" value="BID_2"/>
    <property type="match status" value="10"/>
</dbReference>
<dbReference type="InterPro" id="IPR026444">
    <property type="entry name" value="Secre_tail"/>
</dbReference>
<dbReference type="InterPro" id="IPR001701">
    <property type="entry name" value="Glyco_hydro_9"/>
</dbReference>
<evidence type="ECO:0000313" key="9">
    <source>
        <dbReference type="Proteomes" id="UP000001822"/>
    </source>
</evidence>
<dbReference type="Proteomes" id="UP000001822">
    <property type="component" value="Chromosome"/>
</dbReference>
<dbReference type="Pfam" id="PF19081">
    <property type="entry name" value="Ig_7"/>
    <property type="match status" value="1"/>
</dbReference>
<dbReference type="EC" id="3.2.1.4" evidence="6"/>
<evidence type="ECO:0000313" key="8">
    <source>
        <dbReference type="EMBL" id="ABG58607.1"/>
    </source>
</evidence>